<dbReference type="InterPro" id="IPR005122">
    <property type="entry name" value="Uracil-DNA_glycosylase-like"/>
</dbReference>
<proteinExistence type="predicted"/>
<dbReference type="SUPFAM" id="SSF46689">
    <property type="entry name" value="Homeodomain-like"/>
    <property type="match status" value="1"/>
</dbReference>
<name>A0ABV3LAW0_9RHOB</name>
<reference evidence="2 3" key="1">
    <citation type="submission" date="2024-07" db="EMBL/GenBank/DDBJ databases">
        <authorList>
            <person name="Kang M."/>
        </authorList>
    </citation>
    <scope>NUCLEOTIDE SEQUENCE [LARGE SCALE GENOMIC DNA]</scope>
    <source>
        <strain evidence="2 3">DFM31</strain>
    </source>
</reference>
<dbReference type="SUPFAM" id="SSF52141">
    <property type="entry name" value="Uracil-DNA glycosylase-like"/>
    <property type="match status" value="1"/>
</dbReference>
<dbReference type="Pfam" id="PF03167">
    <property type="entry name" value="UDG"/>
    <property type="match status" value="1"/>
</dbReference>
<accession>A0ABV3LAW0</accession>
<feature type="domain" description="Uracil-DNA glycosylase-like" evidence="1">
    <location>
        <begin position="118"/>
        <end position="274"/>
    </location>
</feature>
<dbReference type="Gene3D" id="3.40.470.10">
    <property type="entry name" value="Uracil-DNA glycosylase-like domain"/>
    <property type="match status" value="1"/>
</dbReference>
<dbReference type="InterPro" id="IPR036895">
    <property type="entry name" value="Uracil-DNA_glycosylase-like_sf"/>
</dbReference>
<evidence type="ECO:0000313" key="2">
    <source>
        <dbReference type="EMBL" id="MEV8468638.1"/>
    </source>
</evidence>
<dbReference type="EMBL" id="JBFBVU010000034">
    <property type="protein sequence ID" value="MEV8468638.1"/>
    <property type="molecule type" value="Genomic_DNA"/>
</dbReference>
<evidence type="ECO:0000313" key="3">
    <source>
        <dbReference type="Proteomes" id="UP001553161"/>
    </source>
</evidence>
<organism evidence="2 3">
    <name type="scientific">Meridianimarinicoccus marinus</name>
    <dbReference type="NCBI Taxonomy" id="3231483"/>
    <lineage>
        <taxon>Bacteria</taxon>
        <taxon>Pseudomonadati</taxon>
        <taxon>Pseudomonadota</taxon>
        <taxon>Alphaproteobacteria</taxon>
        <taxon>Rhodobacterales</taxon>
        <taxon>Paracoccaceae</taxon>
        <taxon>Meridianimarinicoccus</taxon>
    </lineage>
</organism>
<evidence type="ECO:0000259" key="1">
    <source>
        <dbReference type="Pfam" id="PF03167"/>
    </source>
</evidence>
<comment type="caution">
    <text evidence="2">The sequence shown here is derived from an EMBL/GenBank/DDBJ whole genome shotgun (WGS) entry which is preliminary data.</text>
</comment>
<protein>
    <submittedName>
        <fullName evidence="2">Uracil-DNA glycosylase family protein</fullName>
    </submittedName>
</protein>
<dbReference type="Proteomes" id="UP001553161">
    <property type="component" value="Unassembled WGS sequence"/>
</dbReference>
<sequence>MGRKKGSRNYPLAFKRQVVAEALAAPSIAAVARKHGLNANMVHLWCKDDRFPYPRDMNNREILVSPEQHGRDGSAVNNGRQTMLNPDFILKKISDEYARRGDTHGWYFLYGPLAALQGAEVAIVGLNPGGVGTPDDICVSEERGSAYVVQKWGNHAPGQAPLQQQVRKLFEALAVDPQAVLAGNVVPFRSPSWADLAEPKSAVSFGQSLWHEIFDHARPRLVVAFGREAYEALLPAVGASHVEEVLVGWGSIKGRWAQGNGVRLIGLPHLSRFSIVGRPQSEAGLAHLFGPHWRCPEAV</sequence>
<gene>
    <name evidence="2" type="ORF">AB0T83_17865</name>
</gene>
<keyword evidence="3" id="KW-1185">Reference proteome</keyword>
<dbReference type="RefSeq" id="WP_366194598.1">
    <property type="nucleotide sequence ID" value="NZ_JBFBVU010000034.1"/>
</dbReference>
<dbReference type="InterPro" id="IPR009057">
    <property type="entry name" value="Homeodomain-like_sf"/>
</dbReference>